<dbReference type="EMBL" id="JAHKPV010000021">
    <property type="protein sequence ID" value="MBU2875260.1"/>
    <property type="molecule type" value="Genomic_DNA"/>
</dbReference>
<dbReference type="InterPro" id="IPR013424">
    <property type="entry name" value="Ice-binding_C"/>
</dbReference>
<reference evidence="3 4" key="1">
    <citation type="submission" date="2021-05" db="EMBL/GenBank/DDBJ databases">
        <title>Draft genomes of bacteria isolated from model marine particles.</title>
        <authorList>
            <person name="Datta M.S."/>
            <person name="Schwartzman J.A."/>
            <person name="Enke T.N."/>
            <person name="Saavedra J."/>
            <person name="Cermak N."/>
            <person name="Cordero O.X."/>
        </authorList>
    </citation>
    <scope>NUCLEOTIDE SEQUENCE [LARGE SCALE GENOMIC DNA]</scope>
    <source>
        <strain evidence="3 4">D2M19</strain>
    </source>
</reference>
<comment type="caution">
    <text evidence="3">The sequence shown here is derived from an EMBL/GenBank/DDBJ whole genome shotgun (WGS) entry which is preliminary data.</text>
</comment>
<evidence type="ECO:0000313" key="4">
    <source>
        <dbReference type="Proteomes" id="UP000753376"/>
    </source>
</evidence>
<evidence type="ECO:0000259" key="2">
    <source>
        <dbReference type="Pfam" id="PF07589"/>
    </source>
</evidence>
<accession>A0ABS6AC64</accession>
<keyword evidence="4" id="KW-1185">Reference proteome</keyword>
<feature type="signal peptide" evidence="1">
    <location>
        <begin position="1"/>
        <end position="29"/>
    </location>
</feature>
<dbReference type="Proteomes" id="UP000753376">
    <property type="component" value="Unassembled WGS sequence"/>
</dbReference>
<protein>
    <submittedName>
        <fullName evidence="3">PEP-CTERM sorting domain-containing protein</fullName>
    </submittedName>
</protein>
<feature type="domain" description="Ice-binding protein C-terminal" evidence="2">
    <location>
        <begin position="227"/>
        <end position="249"/>
    </location>
</feature>
<dbReference type="RefSeq" id="WP_216009064.1">
    <property type="nucleotide sequence ID" value="NZ_JAHKPV010000021.1"/>
</dbReference>
<evidence type="ECO:0000256" key="1">
    <source>
        <dbReference type="SAM" id="SignalP"/>
    </source>
</evidence>
<feature type="chain" id="PRO_5045955043" evidence="1">
    <location>
        <begin position="30"/>
        <end position="255"/>
    </location>
</feature>
<proteinExistence type="predicted"/>
<dbReference type="NCBIfam" id="TIGR02595">
    <property type="entry name" value="PEP_CTERM"/>
    <property type="match status" value="1"/>
</dbReference>
<evidence type="ECO:0000313" key="3">
    <source>
        <dbReference type="EMBL" id="MBU2875260.1"/>
    </source>
</evidence>
<dbReference type="Pfam" id="PF07589">
    <property type="entry name" value="PEP-CTERM"/>
    <property type="match status" value="1"/>
</dbReference>
<gene>
    <name evidence="3" type="ORF">KO508_14740</name>
</gene>
<keyword evidence="1" id="KW-0732">Signal</keyword>
<organism evidence="3 4">
    <name type="scientific">Marinobacter salexigens</name>
    <dbReference type="NCBI Taxonomy" id="1925763"/>
    <lineage>
        <taxon>Bacteria</taxon>
        <taxon>Pseudomonadati</taxon>
        <taxon>Pseudomonadota</taxon>
        <taxon>Gammaproteobacteria</taxon>
        <taxon>Pseudomonadales</taxon>
        <taxon>Marinobacteraceae</taxon>
        <taxon>Marinobacter</taxon>
    </lineage>
</organism>
<sequence>MNRKSRFGGRIAGASMALVLMGGAANVMAVPVTFFGEDPTTAGNALGANSSQARSDFLSNLSGVGNEDFESFTSGDISPLSLSFPGTGGTLGATLTGTGQVDSGTSSNPGRFATSGVNFWEVETGSFTINFADPISAFGFNGIDIGDFVTDQMVLSLTNFAGETSQLTVPHSLNIGNSDNATLFFGFYDLENTYTSIAFNNAGGGDLFAFDDMVIGDAGQITPDPTPVPEPSTLALLAMGLLGFGAKRRFSSKRA</sequence>
<name>A0ABS6AC64_9GAMM</name>